<dbReference type="InterPro" id="IPR005501">
    <property type="entry name" value="LamB/YcsF/PxpA-like"/>
</dbReference>
<dbReference type="PANTHER" id="PTHR30292">
    <property type="entry name" value="UNCHARACTERIZED PROTEIN YBGL-RELATED"/>
    <property type="match status" value="1"/>
</dbReference>
<dbReference type="Gene3D" id="3.20.20.370">
    <property type="entry name" value="Glycoside hydrolase/deacetylase"/>
    <property type="match status" value="1"/>
</dbReference>
<keyword evidence="1" id="KW-0067">ATP-binding</keyword>
<keyword evidence="1" id="KW-0378">Hydrolase</keyword>
<dbReference type="EMBL" id="FQUJ01000014">
    <property type="protein sequence ID" value="SHF56375.1"/>
    <property type="molecule type" value="Genomic_DNA"/>
</dbReference>
<reference evidence="2 3" key="1">
    <citation type="submission" date="2016-11" db="EMBL/GenBank/DDBJ databases">
        <authorList>
            <person name="Jaros S."/>
            <person name="Januszkiewicz K."/>
            <person name="Wedrychowicz H."/>
        </authorList>
    </citation>
    <scope>NUCLEOTIDE SEQUENCE [LARGE SCALE GENOMIC DNA]</scope>
    <source>
        <strain evidence="2 3">DSM 19980</strain>
    </source>
</reference>
<keyword evidence="1" id="KW-0547">Nucleotide-binding</keyword>
<dbReference type="AlphaFoldDB" id="A0A1M5CNN7"/>
<protein>
    <recommendedName>
        <fullName evidence="1">5-oxoprolinase subunit A</fullName>
        <shortName evidence="1">5-OPase subunit A</shortName>
        <ecNumber evidence="1">3.5.2.9</ecNumber>
    </recommendedName>
    <alternativeName>
        <fullName evidence="1">5-oxoprolinase (ATP-hydrolyzing) subunit A</fullName>
    </alternativeName>
</protein>
<proteinExistence type="inferred from homology"/>
<dbReference type="CDD" id="cd10787">
    <property type="entry name" value="LamB_YcsF_like"/>
    <property type="match status" value="1"/>
</dbReference>
<dbReference type="GO" id="GO:0017168">
    <property type="term" value="F:5-oxoprolinase (ATP-hydrolyzing) activity"/>
    <property type="evidence" value="ECO:0007669"/>
    <property type="project" value="UniProtKB-UniRule"/>
</dbReference>
<dbReference type="HAMAP" id="MF_00691">
    <property type="entry name" value="PxpA"/>
    <property type="match status" value="1"/>
</dbReference>
<dbReference type="NCBIfam" id="NF003816">
    <property type="entry name" value="PRK05406.1-5"/>
    <property type="match status" value="1"/>
</dbReference>
<dbReference type="PANTHER" id="PTHR30292:SF0">
    <property type="entry name" value="5-OXOPROLINASE SUBUNIT A"/>
    <property type="match status" value="1"/>
</dbReference>
<keyword evidence="3" id="KW-1185">Reference proteome</keyword>
<dbReference type="GO" id="GO:0005524">
    <property type="term" value="F:ATP binding"/>
    <property type="evidence" value="ECO:0007669"/>
    <property type="project" value="UniProtKB-UniRule"/>
</dbReference>
<dbReference type="InterPro" id="IPR011330">
    <property type="entry name" value="Glyco_hydro/deAcase_b/a-brl"/>
</dbReference>
<dbReference type="RefSeq" id="WP_072824311.1">
    <property type="nucleotide sequence ID" value="NZ_FQUJ01000014.1"/>
</dbReference>
<dbReference type="Pfam" id="PF03746">
    <property type="entry name" value="LamB_YcsF"/>
    <property type="match status" value="1"/>
</dbReference>
<dbReference type="Proteomes" id="UP000184346">
    <property type="component" value="Unassembled WGS sequence"/>
</dbReference>
<comment type="similarity">
    <text evidence="1">Belongs to the LamB/PxpA family.</text>
</comment>
<name>A0A1M5CNN7_9GAMM</name>
<dbReference type="STRING" id="1121942.SAMN02745148_02993"/>
<sequence>MPTLLLNADVGESFGAWTMGNDEAVMPYIDLANVACGFHASDPVTLRRTVRLAVTNHVAVGAHPAYPDLVGFGRRSMDCSPEEIENLVLYQIGALAAMCEAEGTRLRYVKPHGALYNDMMRDSVKLAAVMRAVAAFDAALPLMVMATRDPAPARELADGHLITLWFEAFADRAYDGEGRLVSRRKSGAVHHDPRTIVDQALRIAKGQPITASDGSELVLEAQTLCVHGDNPESIAAVRAIRQALGECGMSAQIEA</sequence>
<dbReference type="EC" id="3.5.2.9" evidence="1"/>
<comment type="function">
    <text evidence="1">Catalyzes the cleavage of 5-oxoproline to form L-glutamate coupled to the hydrolysis of ATP to ADP and inorganic phosphate.</text>
</comment>
<evidence type="ECO:0000313" key="3">
    <source>
        <dbReference type="Proteomes" id="UP000184346"/>
    </source>
</evidence>
<dbReference type="SUPFAM" id="SSF88713">
    <property type="entry name" value="Glycoside hydrolase/deacetylase"/>
    <property type="match status" value="1"/>
</dbReference>
<dbReference type="OrthoDB" id="9773478at2"/>
<dbReference type="GO" id="GO:0005975">
    <property type="term" value="P:carbohydrate metabolic process"/>
    <property type="evidence" value="ECO:0007669"/>
    <property type="project" value="InterPro"/>
</dbReference>
<accession>A0A1M5CNN7</accession>
<evidence type="ECO:0000256" key="1">
    <source>
        <dbReference type="HAMAP-Rule" id="MF_00691"/>
    </source>
</evidence>
<organism evidence="2 3">
    <name type="scientific">Modicisalibacter ilicicola DSM 19980</name>
    <dbReference type="NCBI Taxonomy" id="1121942"/>
    <lineage>
        <taxon>Bacteria</taxon>
        <taxon>Pseudomonadati</taxon>
        <taxon>Pseudomonadota</taxon>
        <taxon>Gammaproteobacteria</taxon>
        <taxon>Oceanospirillales</taxon>
        <taxon>Halomonadaceae</taxon>
        <taxon>Modicisalibacter</taxon>
    </lineage>
</organism>
<comment type="catalytic activity">
    <reaction evidence="1">
        <text>5-oxo-L-proline + ATP + 2 H2O = L-glutamate + ADP + phosphate + H(+)</text>
        <dbReference type="Rhea" id="RHEA:10348"/>
        <dbReference type="ChEBI" id="CHEBI:15377"/>
        <dbReference type="ChEBI" id="CHEBI:15378"/>
        <dbReference type="ChEBI" id="CHEBI:29985"/>
        <dbReference type="ChEBI" id="CHEBI:30616"/>
        <dbReference type="ChEBI" id="CHEBI:43474"/>
        <dbReference type="ChEBI" id="CHEBI:58402"/>
        <dbReference type="ChEBI" id="CHEBI:456216"/>
        <dbReference type="EC" id="3.5.2.9"/>
    </reaction>
</comment>
<comment type="subunit">
    <text evidence="1">Forms a complex composed of PxpA, PxpB and PxpC.</text>
</comment>
<gene>
    <name evidence="1" type="primary">pxpA</name>
    <name evidence="2" type="ORF">SAMN02745148_02993</name>
</gene>
<evidence type="ECO:0000313" key="2">
    <source>
        <dbReference type="EMBL" id="SHF56375.1"/>
    </source>
</evidence>
<dbReference type="NCBIfam" id="NF003814">
    <property type="entry name" value="PRK05406.1-3"/>
    <property type="match status" value="1"/>
</dbReference>